<dbReference type="GO" id="GO:0008168">
    <property type="term" value="F:methyltransferase activity"/>
    <property type="evidence" value="ECO:0007669"/>
    <property type="project" value="UniProtKB-KW"/>
</dbReference>
<feature type="binding site" evidence="6">
    <location>
        <position position="155"/>
    </location>
    <ligand>
        <name>S-adenosyl-L-methionine</name>
        <dbReference type="ChEBI" id="CHEBI:59789"/>
    </ligand>
</feature>
<keyword evidence="7" id="KW-0687">Ribonucleoprotein</keyword>
<reference evidence="7 8" key="1">
    <citation type="journal article" date="2019" name="Int. J. Syst. Evol. Microbiol.">
        <title>The Global Catalogue of Microorganisms (GCM) 10K type strain sequencing project: providing services to taxonomists for standard genome sequencing and annotation.</title>
        <authorList>
            <consortium name="The Broad Institute Genomics Platform"/>
            <consortium name="The Broad Institute Genome Sequencing Center for Infectious Disease"/>
            <person name="Wu L."/>
            <person name="Ma J."/>
        </authorList>
    </citation>
    <scope>NUCLEOTIDE SEQUENCE [LARGE SCALE GENOMIC DNA]</scope>
    <source>
        <strain evidence="7 8">JCM 16082</strain>
    </source>
</reference>
<comment type="catalytic activity">
    <reaction evidence="6">
        <text>L-lysyl-[protein] + 3 S-adenosyl-L-methionine = N(6),N(6),N(6)-trimethyl-L-lysyl-[protein] + 3 S-adenosyl-L-homocysteine + 3 H(+)</text>
        <dbReference type="Rhea" id="RHEA:54192"/>
        <dbReference type="Rhea" id="RHEA-COMP:9752"/>
        <dbReference type="Rhea" id="RHEA-COMP:13826"/>
        <dbReference type="ChEBI" id="CHEBI:15378"/>
        <dbReference type="ChEBI" id="CHEBI:29969"/>
        <dbReference type="ChEBI" id="CHEBI:57856"/>
        <dbReference type="ChEBI" id="CHEBI:59789"/>
        <dbReference type="ChEBI" id="CHEBI:61961"/>
    </reaction>
</comment>
<organism evidence="7 8">
    <name type="scientific">Gangjinia marincola</name>
    <dbReference type="NCBI Taxonomy" id="578463"/>
    <lineage>
        <taxon>Bacteria</taxon>
        <taxon>Pseudomonadati</taxon>
        <taxon>Bacteroidota</taxon>
        <taxon>Flavobacteriia</taxon>
        <taxon>Flavobacteriales</taxon>
        <taxon>Flavobacteriaceae</taxon>
        <taxon>Gangjinia</taxon>
    </lineage>
</organism>
<evidence type="ECO:0000256" key="1">
    <source>
        <dbReference type="ARBA" id="ARBA00009741"/>
    </source>
</evidence>
<dbReference type="InterPro" id="IPR029063">
    <property type="entry name" value="SAM-dependent_MTases_sf"/>
</dbReference>
<evidence type="ECO:0000256" key="6">
    <source>
        <dbReference type="HAMAP-Rule" id="MF_00735"/>
    </source>
</evidence>
<dbReference type="CDD" id="cd02440">
    <property type="entry name" value="AdoMet_MTases"/>
    <property type="match status" value="1"/>
</dbReference>
<dbReference type="Pfam" id="PF06325">
    <property type="entry name" value="PrmA"/>
    <property type="match status" value="1"/>
</dbReference>
<dbReference type="SUPFAM" id="SSF53335">
    <property type="entry name" value="S-adenosyl-L-methionine-dependent methyltransferases"/>
    <property type="match status" value="1"/>
</dbReference>
<evidence type="ECO:0000256" key="4">
    <source>
        <dbReference type="ARBA" id="ARBA00022679"/>
    </source>
</evidence>
<keyword evidence="7" id="KW-0689">Ribosomal protein</keyword>
<gene>
    <name evidence="6 7" type="primary">prmA</name>
    <name evidence="7" type="ORF">GCM10009117_25870</name>
</gene>
<dbReference type="Gene3D" id="3.40.50.150">
    <property type="entry name" value="Vaccinia Virus protein VP39"/>
    <property type="match status" value="1"/>
</dbReference>
<evidence type="ECO:0000313" key="8">
    <source>
        <dbReference type="Proteomes" id="UP001500507"/>
    </source>
</evidence>
<dbReference type="NCBIfam" id="NF001785">
    <property type="entry name" value="PRK00517.2-2"/>
    <property type="match status" value="1"/>
</dbReference>
<dbReference type="PANTHER" id="PTHR43648:SF1">
    <property type="entry name" value="ELECTRON TRANSFER FLAVOPROTEIN BETA SUBUNIT LYSINE METHYLTRANSFERASE"/>
    <property type="match status" value="1"/>
</dbReference>
<comment type="subcellular location">
    <subcellularLocation>
        <location evidence="6">Cytoplasm</location>
    </subcellularLocation>
</comment>
<keyword evidence="4 6" id="KW-0808">Transferase</keyword>
<feature type="binding site" evidence="6">
    <location>
        <position position="219"/>
    </location>
    <ligand>
        <name>S-adenosyl-L-methionine</name>
        <dbReference type="ChEBI" id="CHEBI:59789"/>
    </ligand>
</feature>
<dbReference type="RefSeq" id="WP_343768468.1">
    <property type="nucleotide sequence ID" value="NZ_BAAAFG010000016.1"/>
</dbReference>
<sequence length="285" mass="32109">MSITYHAYQFTVKALGELPSSIGVDILIAQLGETGFESFIETDDGVTGYINAEEIHESLLDEVHILSSPDFSIFQTTEAIEQVNWNKEWENNIDPIVVDDICTVRAPFNNIPTTKYDIVIEPKMSFGTGHHATTHMMIQHILKDSWQDKRVLDMGSGTGVLAILAEMKGATSIKAIDIDTWCYENALENIERNNCKNITAIQGDVDLIENDTYNTIIANINRNILLEQIPVYSKTLITRGTLYLSGFYEADLELMNEACLKDGLHYDEHLVKEDWVAVKFSKRNG</sequence>
<comment type="caution">
    <text evidence="7">The sequence shown here is derived from an EMBL/GenBank/DDBJ whole genome shotgun (WGS) entry which is preliminary data.</text>
</comment>
<dbReference type="GO" id="GO:0005840">
    <property type="term" value="C:ribosome"/>
    <property type="evidence" value="ECO:0007669"/>
    <property type="project" value="UniProtKB-KW"/>
</dbReference>
<dbReference type="InterPro" id="IPR004498">
    <property type="entry name" value="Ribosomal_PrmA_MeTrfase"/>
</dbReference>
<keyword evidence="3 6" id="KW-0489">Methyltransferase</keyword>
<name>A0ABN1MJM4_9FLAO</name>
<dbReference type="EC" id="2.1.1.-" evidence="6"/>
<feature type="binding site" evidence="6">
    <location>
        <position position="177"/>
    </location>
    <ligand>
        <name>S-adenosyl-L-methionine</name>
        <dbReference type="ChEBI" id="CHEBI:59789"/>
    </ligand>
</feature>
<dbReference type="PANTHER" id="PTHR43648">
    <property type="entry name" value="ELECTRON TRANSFER FLAVOPROTEIN BETA SUBUNIT LYSINE METHYLTRANSFERASE"/>
    <property type="match status" value="1"/>
</dbReference>
<evidence type="ECO:0000256" key="2">
    <source>
        <dbReference type="ARBA" id="ARBA00022490"/>
    </source>
</evidence>
<keyword evidence="2 6" id="KW-0963">Cytoplasm</keyword>
<accession>A0ABN1MJM4</accession>
<keyword evidence="5 6" id="KW-0949">S-adenosyl-L-methionine</keyword>
<dbReference type="Proteomes" id="UP001500507">
    <property type="component" value="Unassembled WGS sequence"/>
</dbReference>
<dbReference type="EMBL" id="BAAAFG010000016">
    <property type="protein sequence ID" value="GAA0873440.1"/>
    <property type="molecule type" value="Genomic_DNA"/>
</dbReference>
<dbReference type="HAMAP" id="MF_00735">
    <property type="entry name" value="Methyltr_PrmA"/>
    <property type="match status" value="1"/>
</dbReference>
<comment type="function">
    <text evidence="6">Methylates ribosomal protein L11.</text>
</comment>
<dbReference type="GO" id="GO:0032259">
    <property type="term" value="P:methylation"/>
    <property type="evidence" value="ECO:0007669"/>
    <property type="project" value="UniProtKB-KW"/>
</dbReference>
<keyword evidence="8" id="KW-1185">Reference proteome</keyword>
<evidence type="ECO:0000313" key="7">
    <source>
        <dbReference type="EMBL" id="GAA0873440.1"/>
    </source>
</evidence>
<proteinExistence type="inferred from homology"/>
<comment type="similarity">
    <text evidence="1 6">Belongs to the methyltransferase superfamily. PrmA family.</text>
</comment>
<protein>
    <recommendedName>
        <fullName evidence="6">Ribosomal protein L11 methyltransferase</fullName>
        <shortName evidence="6">L11 Mtase</shortName>
        <ecNumber evidence="6">2.1.1.-</ecNumber>
    </recommendedName>
</protein>
<dbReference type="InterPro" id="IPR050078">
    <property type="entry name" value="Ribosomal_L11_MeTrfase_PrmA"/>
</dbReference>
<evidence type="ECO:0000256" key="3">
    <source>
        <dbReference type="ARBA" id="ARBA00022603"/>
    </source>
</evidence>
<feature type="binding site" evidence="6">
    <location>
        <position position="134"/>
    </location>
    <ligand>
        <name>S-adenosyl-L-methionine</name>
        <dbReference type="ChEBI" id="CHEBI:59789"/>
    </ligand>
</feature>
<evidence type="ECO:0000256" key="5">
    <source>
        <dbReference type="ARBA" id="ARBA00022691"/>
    </source>
</evidence>